<sequence length="662" mass="78042">MSQVGSTSRERTEDGPSVESENQEERLAARRLRMQERNRKELADESQKQKQVKETRESKKQVEYSEESMIKLQRDGTDLLTNVQVAADFRESQRRMEEEEARRQRIEKLENEAKSSLEKFEEITQKWTVARSKEIPQDLRDALVSQQHLCTLLIENKTKLIQELQEELKVSDGLYVRDLRRQGEDVDLMIERMEEQIKSLMTSYKTEYEKIEKAFEKERMELLHKNCVDWEQKMKERRDKEVEYLMQRMKKVEESEMSLQKMRLDDTEECNDIKAKLDSEVQMLQQQVQQMKAIYHLNQEKLEYNLHVLKKRDEENSITKTHQKRKITRLQDTLTNLKTRCTKQKKQTQEENKSILDDYNRVVEENKHREKKMKHFSLVDAKKFEDIWLMNETEVKGLVEKALEVDRLVHEQYLGLPWERPSLAIMQRSSHVVPQLHARKSRPATAAEEGSRACAEDDDMSVAATKRILELLCDEAGFLVDTKVVKLLAPLEKNEQSLIKLDIILSSIGIDKEEDVYKLARFFKNYGQIRRDREATPQDGSHAWDLIHPNDILGALRAFTAEHCKPSETKQQSKIVSMDKRDESADAMFWESAANVIPEAKLRLWDILETALEKYHMVLNERAELLEDTKHLKEQNEEMKRLLNKHVNSRVNNELLIPPIVL</sequence>
<protein>
    <recommendedName>
        <fullName evidence="3">Dynein regulatory complex protein 1</fullName>
    </recommendedName>
    <alternativeName>
        <fullName evidence="8">Coiled-coil domain-containing protein 164</fullName>
    </alternativeName>
</protein>
<evidence type="ECO:0000256" key="6">
    <source>
        <dbReference type="ARBA" id="ARBA00023069"/>
    </source>
</evidence>
<comment type="caution">
    <text evidence="14">The sequence shown here is derived from an EMBL/GenBank/DDBJ whole genome shotgun (WGS) entry which is preliminary data.</text>
</comment>
<keyword evidence="6" id="KW-0969">Cilium</keyword>
<evidence type="ECO:0000256" key="9">
    <source>
        <dbReference type="ARBA" id="ARBA00046115"/>
    </source>
</evidence>
<dbReference type="InterPro" id="IPR029440">
    <property type="entry name" value="DRC1_C"/>
</dbReference>
<evidence type="ECO:0000313" key="15">
    <source>
        <dbReference type="Proteomes" id="UP001221898"/>
    </source>
</evidence>
<comment type="function">
    <text evidence="9">Component of the nexin-dynein regulatory complex (N-DRC) a key regulator of ciliary/flagellar motility which maintains the alignment and integrity of the distal axoneme and regulates microtubule sliding in motile axonemes. Plays a critical role in the assembly of N-DRC and also stabilizes the assembly of multiple inner dynein arms and radial spokes. Coassembles with CCDC65/DRC2 to form a central scaffold needed for assembly of the N-DRC and its attachment to the outer doublet microtubules.</text>
</comment>
<keyword evidence="4" id="KW-0282">Flagellum</keyword>
<dbReference type="GO" id="GO:0003352">
    <property type="term" value="P:regulation of cilium movement"/>
    <property type="evidence" value="ECO:0007669"/>
    <property type="project" value="TreeGrafter"/>
</dbReference>
<evidence type="ECO:0000259" key="13">
    <source>
        <dbReference type="Pfam" id="PF14775"/>
    </source>
</evidence>
<evidence type="ECO:0000256" key="5">
    <source>
        <dbReference type="ARBA" id="ARBA00023054"/>
    </source>
</evidence>
<dbReference type="Pfam" id="PF14772">
    <property type="entry name" value="NYD-SP28"/>
    <property type="match status" value="1"/>
</dbReference>
<evidence type="ECO:0000256" key="1">
    <source>
        <dbReference type="ARBA" id="ARBA00004611"/>
    </source>
</evidence>
<evidence type="ECO:0000256" key="8">
    <source>
        <dbReference type="ARBA" id="ARBA00031554"/>
    </source>
</evidence>
<keyword evidence="5 10" id="KW-0175">Coiled coil</keyword>
<feature type="domain" description="Dynein regulatory complex protein 1 C-terminal" evidence="13">
    <location>
        <begin position="589"/>
        <end position="646"/>
    </location>
</feature>
<feature type="coiled-coil region" evidence="10">
    <location>
        <begin position="327"/>
        <end position="365"/>
    </location>
</feature>
<evidence type="ECO:0000256" key="7">
    <source>
        <dbReference type="ARBA" id="ARBA00023273"/>
    </source>
</evidence>
<dbReference type="AlphaFoldDB" id="A0AAD7SVR3"/>
<feature type="coiled-coil region" evidence="10">
    <location>
        <begin position="176"/>
        <end position="221"/>
    </location>
</feature>
<feature type="coiled-coil region" evidence="10">
    <location>
        <begin position="622"/>
        <end position="652"/>
    </location>
</feature>
<evidence type="ECO:0000259" key="12">
    <source>
        <dbReference type="Pfam" id="PF14772"/>
    </source>
</evidence>
<keyword evidence="15" id="KW-1185">Reference proteome</keyword>
<feature type="region of interest" description="Disordered" evidence="11">
    <location>
        <begin position="1"/>
        <end position="68"/>
    </location>
</feature>
<gene>
    <name evidence="14" type="ORF">AAFF_G00216950</name>
</gene>
<dbReference type="InterPro" id="IPR039750">
    <property type="entry name" value="DRC1/DRC2"/>
</dbReference>
<dbReference type="GO" id="GO:0060285">
    <property type="term" value="P:cilium-dependent cell motility"/>
    <property type="evidence" value="ECO:0007669"/>
    <property type="project" value="TreeGrafter"/>
</dbReference>
<dbReference type="PANTHER" id="PTHR21625:SF1">
    <property type="entry name" value="DYNEIN REGULATORY COMPLEX PROTEIN 1"/>
    <property type="match status" value="1"/>
</dbReference>
<evidence type="ECO:0000256" key="2">
    <source>
        <dbReference type="ARBA" id="ARBA00009688"/>
    </source>
</evidence>
<name>A0AAD7SVR3_9TELE</name>
<accession>A0AAD7SVR3</accession>
<reference evidence="14" key="1">
    <citation type="journal article" date="2023" name="Science">
        <title>Genome structures resolve the early diversification of teleost fishes.</title>
        <authorList>
            <person name="Parey E."/>
            <person name="Louis A."/>
            <person name="Montfort J."/>
            <person name="Bouchez O."/>
            <person name="Roques C."/>
            <person name="Iampietro C."/>
            <person name="Lluch J."/>
            <person name="Castinel A."/>
            <person name="Donnadieu C."/>
            <person name="Desvignes T."/>
            <person name="Floi Bucao C."/>
            <person name="Jouanno E."/>
            <person name="Wen M."/>
            <person name="Mejri S."/>
            <person name="Dirks R."/>
            <person name="Jansen H."/>
            <person name="Henkel C."/>
            <person name="Chen W.J."/>
            <person name="Zahm M."/>
            <person name="Cabau C."/>
            <person name="Klopp C."/>
            <person name="Thompson A.W."/>
            <person name="Robinson-Rechavi M."/>
            <person name="Braasch I."/>
            <person name="Lecointre G."/>
            <person name="Bobe J."/>
            <person name="Postlethwait J.H."/>
            <person name="Berthelot C."/>
            <person name="Roest Crollius H."/>
            <person name="Guiguen Y."/>
        </authorList>
    </citation>
    <scope>NUCLEOTIDE SEQUENCE</scope>
    <source>
        <strain evidence="14">NC1722</strain>
    </source>
</reference>
<comment type="subcellular location">
    <subcellularLocation>
        <location evidence="1">Cytoplasm</location>
        <location evidence="1">Cytoskeleton</location>
        <location evidence="1">Flagellum axoneme</location>
    </subcellularLocation>
</comment>
<evidence type="ECO:0000256" key="3">
    <source>
        <dbReference type="ARBA" id="ARBA00013815"/>
    </source>
</evidence>
<feature type="domain" description="Dynein regulatory complex protein 1/2 N-terminal" evidence="12">
    <location>
        <begin position="85"/>
        <end position="186"/>
    </location>
</feature>
<feature type="coiled-coil region" evidence="10">
    <location>
        <begin position="89"/>
        <end position="126"/>
    </location>
</feature>
<dbReference type="Proteomes" id="UP001221898">
    <property type="component" value="Unassembled WGS sequence"/>
</dbReference>
<comment type="similarity">
    <text evidence="2">Belongs to the DRC1 family.</text>
</comment>
<organism evidence="14 15">
    <name type="scientific">Aldrovandia affinis</name>
    <dbReference type="NCBI Taxonomy" id="143900"/>
    <lineage>
        <taxon>Eukaryota</taxon>
        <taxon>Metazoa</taxon>
        <taxon>Chordata</taxon>
        <taxon>Craniata</taxon>
        <taxon>Vertebrata</taxon>
        <taxon>Euteleostomi</taxon>
        <taxon>Actinopterygii</taxon>
        <taxon>Neopterygii</taxon>
        <taxon>Teleostei</taxon>
        <taxon>Notacanthiformes</taxon>
        <taxon>Halosauridae</taxon>
        <taxon>Aldrovandia</taxon>
    </lineage>
</organism>
<evidence type="ECO:0000256" key="11">
    <source>
        <dbReference type="SAM" id="MobiDB-lite"/>
    </source>
</evidence>
<evidence type="ECO:0000256" key="10">
    <source>
        <dbReference type="SAM" id="Coils"/>
    </source>
</evidence>
<dbReference type="PANTHER" id="PTHR21625">
    <property type="entry name" value="NYD-SP28 PROTEIN"/>
    <property type="match status" value="1"/>
</dbReference>
<dbReference type="GO" id="GO:0005858">
    <property type="term" value="C:axonemal dynein complex"/>
    <property type="evidence" value="ECO:0007669"/>
    <property type="project" value="InterPro"/>
</dbReference>
<feature type="compositionally biased region" description="Basic and acidic residues" evidence="11">
    <location>
        <begin position="23"/>
        <end position="68"/>
    </location>
</feature>
<dbReference type="EMBL" id="JAINUG010000029">
    <property type="protein sequence ID" value="KAJ8409636.1"/>
    <property type="molecule type" value="Genomic_DNA"/>
</dbReference>
<keyword evidence="7" id="KW-0966">Cell projection</keyword>
<evidence type="ECO:0000256" key="4">
    <source>
        <dbReference type="ARBA" id="ARBA00022846"/>
    </source>
</evidence>
<proteinExistence type="inferred from homology"/>
<dbReference type="Pfam" id="PF14775">
    <property type="entry name" value="NYD-SP28_assoc"/>
    <property type="match status" value="1"/>
</dbReference>
<evidence type="ECO:0000313" key="14">
    <source>
        <dbReference type="EMBL" id="KAJ8409636.1"/>
    </source>
</evidence>
<dbReference type="InterPro" id="IPR039505">
    <property type="entry name" value="DRC1/2_N"/>
</dbReference>
<dbReference type="GO" id="GO:0070286">
    <property type="term" value="P:axonemal dynein complex assembly"/>
    <property type="evidence" value="ECO:0007669"/>
    <property type="project" value="InterPro"/>
</dbReference>